<evidence type="ECO:0000256" key="1">
    <source>
        <dbReference type="SAM" id="Coils"/>
    </source>
</evidence>
<dbReference type="Proteomes" id="UP000245133">
    <property type="component" value="Unassembled WGS sequence"/>
</dbReference>
<feature type="transmembrane region" description="Helical" evidence="2">
    <location>
        <begin position="65"/>
        <end position="86"/>
    </location>
</feature>
<dbReference type="RefSeq" id="WP_108976500.1">
    <property type="nucleotide sequence ID" value="NZ_BFBB01000005.1"/>
</dbReference>
<reference evidence="3 4" key="1">
    <citation type="submission" date="2018-02" db="EMBL/GenBank/DDBJ databases">
        <title>Novel Leptospira species isolated from soil and water in Japan.</title>
        <authorList>
            <person name="Nakao R."/>
            <person name="Masuzawa T."/>
        </authorList>
    </citation>
    <scope>NUCLEOTIDE SEQUENCE [LARGE SCALE GENOMIC DNA]</scope>
    <source>
        <strain evidence="3 4">YH101</strain>
    </source>
</reference>
<evidence type="ECO:0000313" key="3">
    <source>
        <dbReference type="EMBL" id="GBF50589.1"/>
    </source>
</evidence>
<keyword evidence="1" id="KW-0175">Coiled coil</keyword>
<keyword evidence="3" id="KW-0328">Glycosyltransferase</keyword>
<gene>
    <name evidence="3" type="ORF">LPTSP4_21150</name>
</gene>
<dbReference type="EMBL" id="BFBB01000005">
    <property type="protein sequence ID" value="GBF50589.1"/>
    <property type="molecule type" value="Genomic_DNA"/>
</dbReference>
<keyword evidence="2" id="KW-1133">Transmembrane helix</keyword>
<proteinExistence type="predicted"/>
<feature type="transmembrane region" description="Helical" evidence="2">
    <location>
        <begin position="34"/>
        <end position="53"/>
    </location>
</feature>
<feature type="transmembrane region" description="Helical" evidence="2">
    <location>
        <begin position="402"/>
        <end position="419"/>
    </location>
</feature>
<feature type="transmembrane region" description="Helical" evidence="2">
    <location>
        <begin position="194"/>
        <end position="209"/>
    </location>
</feature>
<dbReference type="GO" id="GO:0016757">
    <property type="term" value="F:glycosyltransferase activity"/>
    <property type="evidence" value="ECO:0007669"/>
    <property type="project" value="UniProtKB-KW"/>
</dbReference>
<keyword evidence="2" id="KW-0472">Membrane</keyword>
<comment type="caution">
    <text evidence="3">The sequence shown here is derived from an EMBL/GenBank/DDBJ whole genome shotgun (WGS) entry which is preliminary data.</text>
</comment>
<sequence>MKLFFCLLSPYLISIALAFFAKDSWFSILPTEQVVATALVFITIQTFVFYFQRSIWNTLLSWNKTASRLMVFILFLLFTITLLYPFRNLSWGDGLILFETNLLETKLFGLQIALDEIIETSLHSLAYHLLNYSGILFDIRLSYQLISYTAGIFFLALVGWYLPKYKSNQDDFFPKLIFFGSGGYLVFFGYAENYSYLSLYIFFLLIYLRKMIEGEISSKKLLLSATILVTIGIFFHLVTGFLAVLLGYLWYKESPRERKVKDLFQFSALGFGIIAIGFVYLLFIHDPNVDRQSSHLLHPPLYPLKRLISINHFKEVLSVLWWNSKPAIFVLLYFFLYDKKIFKTWISRRENAFLFVAFLSFLLNGFFINPMLGFPGDWDMTGFYWIPLAFLGYLALLEYPNVTYQVFPLLVFCLIMQIFHAKKLSETNPESEAMVRITENLVTLYVAENQEKVNSLPSSQKKFYAKTDFFLYKADRITSLMCDFNEKENLKKELQTLRKEFQSSSQEGKLKDKTWIKGFLYRATDGNTKYIKSLKEHKLCHLGV</sequence>
<feature type="coiled-coil region" evidence="1">
    <location>
        <begin position="480"/>
        <end position="507"/>
    </location>
</feature>
<feature type="transmembrane region" description="Helical" evidence="2">
    <location>
        <begin position="263"/>
        <end position="283"/>
    </location>
</feature>
<feature type="transmembrane region" description="Helical" evidence="2">
    <location>
        <begin position="351"/>
        <end position="368"/>
    </location>
</feature>
<keyword evidence="3" id="KW-0808">Transferase</keyword>
<feature type="transmembrane region" description="Helical" evidence="2">
    <location>
        <begin position="316"/>
        <end position="336"/>
    </location>
</feature>
<accession>A0A2P2E142</accession>
<feature type="transmembrane region" description="Helical" evidence="2">
    <location>
        <begin position="221"/>
        <end position="251"/>
    </location>
</feature>
<evidence type="ECO:0000256" key="2">
    <source>
        <dbReference type="SAM" id="Phobius"/>
    </source>
</evidence>
<organism evidence="3 4">
    <name type="scientific">Leptospira ryugenii</name>
    <dbReference type="NCBI Taxonomy" id="1917863"/>
    <lineage>
        <taxon>Bacteria</taxon>
        <taxon>Pseudomonadati</taxon>
        <taxon>Spirochaetota</taxon>
        <taxon>Spirochaetia</taxon>
        <taxon>Leptospirales</taxon>
        <taxon>Leptospiraceae</taxon>
        <taxon>Leptospira</taxon>
    </lineage>
</organism>
<keyword evidence="4" id="KW-1185">Reference proteome</keyword>
<evidence type="ECO:0000313" key="4">
    <source>
        <dbReference type="Proteomes" id="UP000245133"/>
    </source>
</evidence>
<dbReference type="OrthoDB" id="342233at2"/>
<name>A0A2P2E142_9LEPT</name>
<keyword evidence="2" id="KW-0812">Transmembrane</keyword>
<dbReference type="AlphaFoldDB" id="A0A2P2E142"/>
<feature type="transmembrane region" description="Helical" evidence="2">
    <location>
        <begin position="141"/>
        <end position="160"/>
    </location>
</feature>
<protein>
    <submittedName>
        <fullName evidence="3">Dolichyl-phosphate-mannose-protein mannosyltransferase</fullName>
    </submittedName>
</protein>